<dbReference type="EMBL" id="CP133616">
    <property type="protein sequence ID" value="WMV29671.1"/>
    <property type="molecule type" value="Genomic_DNA"/>
</dbReference>
<feature type="compositionally biased region" description="Basic and acidic residues" evidence="1">
    <location>
        <begin position="92"/>
        <end position="123"/>
    </location>
</feature>
<reference evidence="2" key="1">
    <citation type="submission" date="2023-08" db="EMBL/GenBank/DDBJ databases">
        <title>A de novo genome assembly of Solanum verrucosum Schlechtendal, a Mexican diploid species geographically isolated from the other diploid A-genome species in potato relatives.</title>
        <authorList>
            <person name="Hosaka K."/>
        </authorList>
    </citation>
    <scope>NUCLEOTIDE SEQUENCE</scope>
    <source>
        <tissue evidence="2">Young leaves</tissue>
    </source>
</reference>
<evidence type="ECO:0000256" key="1">
    <source>
        <dbReference type="SAM" id="MobiDB-lite"/>
    </source>
</evidence>
<protein>
    <submittedName>
        <fullName evidence="2">Uncharacterized protein</fullName>
    </submittedName>
</protein>
<gene>
    <name evidence="2" type="ORF">MTR67_023056</name>
</gene>
<evidence type="ECO:0000313" key="3">
    <source>
        <dbReference type="Proteomes" id="UP001234989"/>
    </source>
</evidence>
<keyword evidence="3" id="KW-1185">Reference proteome</keyword>
<dbReference type="AlphaFoldDB" id="A0AAF0QUG7"/>
<organism evidence="2 3">
    <name type="scientific">Solanum verrucosum</name>
    <dbReference type="NCBI Taxonomy" id="315347"/>
    <lineage>
        <taxon>Eukaryota</taxon>
        <taxon>Viridiplantae</taxon>
        <taxon>Streptophyta</taxon>
        <taxon>Embryophyta</taxon>
        <taxon>Tracheophyta</taxon>
        <taxon>Spermatophyta</taxon>
        <taxon>Magnoliopsida</taxon>
        <taxon>eudicotyledons</taxon>
        <taxon>Gunneridae</taxon>
        <taxon>Pentapetalae</taxon>
        <taxon>asterids</taxon>
        <taxon>lamiids</taxon>
        <taxon>Solanales</taxon>
        <taxon>Solanaceae</taxon>
        <taxon>Solanoideae</taxon>
        <taxon>Solaneae</taxon>
        <taxon>Solanum</taxon>
    </lineage>
</organism>
<evidence type="ECO:0000313" key="2">
    <source>
        <dbReference type="EMBL" id="WMV29671.1"/>
    </source>
</evidence>
<feature type="region of interest" description="Disordered" evidence="1">
    <location>
        <begin position="82"/>
        <end position="123"/>
    </location>
</feature>
<name>A0AAF0QUG7_SOLVR</name>
<sequence length="239" mass="26859">SLGLVNKGVVDQLVLGGIMQQPYKITSHLLDGMAKINRACGSKSVKVVGIDGENPNEAHFEALYNEEVNFPANQGGGFRPSYPWPGGNSGWNRDDGETDRDRELHDRNATWQERDGDKDRYVPPHECRNLKEQRANPENFHTKDMLAHFLNKGNSLLPSFCNFRHKRVVDVILNGKRHHLANFGQIEGSMERPKVAGKNQPPLKRACGITINEEAIASQALAAKLLQREEKARARHPWI</sequence>
<dbReference type="Proteomes" id="UP001234989">
    <property type="component" value="Chromosome 5"/>
</dbReference>
<proteinExistence type="predicted"/>
<feature type="non-terminal residue" evidence="2">
    <location>
        <position position="1"/>
    </location>
</feature>
<accession>A0AAF0QUG7</accession>